<evidence type="ECO:0000259" key="2">
    <source>
        <dbReference type="Pfam" id="PF24616"/>
    </source>
</evidence>
<reference evidence="3 4" key="2">
    <citation type="submission" date="2015-05" db="EMBL/GenBank/DDBJ databases">
        <authorList>
            <person name="Morales-Cruz A."/>
            <person name="Amrine K.C."/>
            <person name="Cantu D."/>
        </authorList>
    </citation>
    <scope>NUCLEOTIDE SEQUENCE [LARGE SCALE GENOMIC DNA]</scope>
    <source>
        <strain evidence="3">UCRPC4</strain>
    </source>
</reference>
<dbReference type="EMBL" id="LCWF01000091">
    <property type="protein sequence ID" value="KKY20919.1"/>
    <property type="molecule type" value="Genomic_DNA"/>
</dbReference>
<feature type="compositionally biased region" description="Basic and acidic residues" evidence="1">
    <location>
        <begin position="102"/>
        <end position="113"/>
    </location>
</feature>
<sequence length="758" mass="82248">MISRRSPASMSRNAVEKAKHLSAPASAPSSTSVTIAVPHAGAPVGLDIIDPSPVAPSSNGTEFTDMEEAEEERREELAPAPIRPVTALRSSPPNPQSPLKIETSHRTRPTREEFSDEPLSVIHAPPGFRDFVIPNSTASTSSAVKNAASTTTGRSSAPNPSSGEDVDTKDPSPSQHSDVTVTSQAEAKGPGKRSVHSPVSPPPLTTTMTIPPNDWDDRATPQAQTRQEAEATQRHMHSASLEDIPEAHDTEHPTLGLDTESAISYQNVGQEDREHEVEALHTALSECWVLCNTLANLSSIHRNRLFGAYSKGETQEQAWRTCWSLCKKLYESRNDETANQTGPTLDLCREFCQALFEVRVRENEIADSVLRVSFELNNHLYNTHDRSLPEAFRERTLDFYITLCHRLMKQKTRLVPETDSLLRACWALAEMLFSLRQNTREGKSPDEELLGSAVQACWELCDLFREGWTQIRPERGTPRPSQTTFSQIFNQVRRAVGTNVPETPTTIFEDTITVLPDEAPEPNILVFSQTETSGSSKSRRAAQLQQDRRSTPSPVKTPNPQSQPYNRWSSNSSTLSGTSSRSSSHTASSTSTVRTNTSGGGAGPPGSNASSTIKNSSEDSHQEDPSLILLKLLFIRAAQVHGGFSLSGSTSLPSFAKSLSPTAFGPSQWQVSLLDNYKKVVIGDPAFKGIGGNMGTGATSSGLIVGRGNVTAGDVAKAVNAMVASGHFGWLRDLFRLVCGFGVDEVSSGKNGRMVIQT</sequence>
<proteinExistence type="predicted"/>
<feature type="compositionally biased region" description="Polar residues" evidence="1">
    <location>
        <begin position="134"/>
        <end position="162"/>
    </location>
</feature>
<name>A0A0G2EEQ5_PHACM</name>
<comment type="caution">
    <text evidence="3">The sequence shown here is derived from an EMBL/GenBank/DDBJ whole genome shotgun (WGS) entry which is preliminary data.</text>
</comment>
<protein>
    <recommendedName>
        <fullName evidence="2">DUF7624 domain-containing protein</fullName>
    </recommendedName>
</protein>
<feature type="compositionally biased region" description="Low complexity" evidence="1">
    <location>
        <begin position="569"/>
        <end position="597"/>
    </location>
</feature>
<feature type="compositionally biased region" description="Low complexity" evidence="1">
    <location>
        <begin position="22"/>
        <end position="37"/>
    </location>
</feature>
<feature type="compositionally biased region" description="Polar residues" evidence="1">
    <location>
        <begin position="1"/>
        <end position="12"/>
    </location>
</feature>
<feature type="region of interest" description="Disordered" evidence="1">
    <location>
        <begin position="528"/>
        <end position="621"/>
    </location>
</feature>
<evidence type="ECO:0000313" key="3">
    <source>
        <dbReference type="EMBL" id="KKY20919.1"/>
    </source>
</evidence>
<feature type="compositionally biased region" description="Polar residues" evidence="1">
    <location>
        <begin position="551"/>
        <end position="568"/>
    </location>
</feature>
<dbReference type="Proteomes" id="UP000053317">
    <property type="component" value="Unassembled WGS sequence"/>
</dbReference>
<evidence type="ECO:0000256" key="1">
    <source>
        <dbReference type="SAM" id="MobiDB-lite"/>
    </source>
</evidence>
<feature type="compositionally biased region" description="Polar residues" evidence="1">
    <location>
        <begin position="171"/>
        <end position="185"/>
    </location>
</feature>
<dbReference type="Pfam" id="PF24616">
    <property type="entry name" value="DUF7624"/>
    <property type="match status" value="1"/>
</dbReference>
<evidence type="ECO:0000313" key="4">
    <source>
        <dbReference type="Proteomes" id="UP000053317"/>
    </source>
</evidence>
<gene>
    <name evidence="3" type="ORF">UCRPC4_g03996</name>
</gene>
<dbReference type="AlphaFoldDB" id="A0A0G2EEQ5"/>
<accession>A0A0G2EEQ5</accession>
<feature type="domain" description="DUF7624" evidence="2">
    <location>
        <begin position="619"/>
        <end position="753"/>
    </location>
</feature>
<keyword evidence="4" id="KW-1185">Reference proteome</keyword>
<dbReference type="InterPro" id="IPR056041">
    <property type="entry name" value="DUF7624"/>
</dbReference>
<reference evidence="3 4" key="1">
    <citation type="submission" date="2015-05" db="EMBL/GenBank/DDBJ databases">
        <title>Distinctive expansion of gene families associated with plant cell wall degradation and secondary metabolism in the genomes of grapevine trunk pathogens.</title>
        <authorList>
            <person name="Lawrence D.P."/>
            <person name="Travadon R."/>
            <person name="Rolshausen P.E."/>
            <person name="Baumgartner K."/>
        </authorList>
    </citation>
    <scope>NUCLEOTIDE SEQUENCE [LARGE SCALE GENOMIC DNA]</scope>
    <source>
        <strain evidence="3">UCRPC4</strain>
    </source>
</reference>
<dbReference type="OrthoDB" id="5230484at2759"/>
<feature type="region of interest" description="Disordered" evidence="1">
    <location>
        <begin position="1"/>
        <end position="254"/>
    </location>
</feature>
<organism evidence="3 4">
    <name type="scientific">Phaeomoniella chlamydospora</name>
    <name type="common">Phaeoacremonium chlamydosporum</name>
    <dbReference type="NCBI Taxonomy" id="158046"/>
    <lineage>
        <taxon>Eukaryota</taxon>
        <taxon>Fungi</taxon>
        <taxon>Dikarya</taxon>
        <taxon>Ascomycota</taxon>
        <taxon>Pezizomycotina</taxon>
        <taxon>Eurotiomycetes</taxon>
        <taxon>Chaetothyriomycetidae</taxon>
        <taxon>Phaeomoniellales</taxon>
        <taxon>Phaeomoniellaceae</taxon>
        <taxon>Phaeomoniella</taxon>
    </lineage>
</organism>